<organism evidence="2">
    <name type="scientific">Tetraselmis sp. GSL018</name>
    <dbReference type="NCBI Taxonomy" id="582737"/>
    <lineage>
        <taxon>Eukaryota</taxon>
        <taxon>Viridiplantae</taxon>
        <taxon>Chlorophyta</taxon>
        <taxon>core chlorophytes</taxon>
        <taxon>Chlorodendrophyceae</taxon>
        <taxon>Chlorodendrales</taxon>
        <taxon>Chlorodendraceae</taxon>
        <taxon>Tetraselmis</taxon>
    </lineage>
</organism>
<feature type="compositionally biased region" description="Pro residues" evidence="1">
    <location>
        <begin position="74"/>
        <end position="88"/>
    </location>
</feature>
<accession>A0A061R5E5</accession>
<proteinExistence type="predicted"/>
<sequence>MGELAALLGFSCQAYAQQTSIPALFGTTCFFGDSSPVSTPICSYGANGIQRPCFCTPTVPTAAPSETPTQTAAEPPPTPSPSPSPAPAPGTWVLGSDGESCMEACMAVSKPCDPDVYAEYLPITEVEAAAAATEAGTTCQDFSQRDGAFFMFDGICFYDPERPDPSQEICLDAVFGVRRFCFCGNTALPTPEPQPGIFLGEDGDNCHQTCEAQSLACRPSELADQLPTSEPEFRELSDRLGAGCDSFSAGSNVMVAIGDKCYYPSSLDAALSPELCSFGLEGIRRFCPCAPKLAPPVPPLQPDGWYLSVPGGDCSEACHMESLSCDAAAFAANLPTTESAISSIADGLQAGCSAFSGSSNLPLIFGDTCFYSANPVESSPVLCSFSVPQTTRFCYCIQPEPKPEPPAGGKWFMGATGESCTDTCASAAGTCSIDSFSSALPSTQAEFLAVADATGAMCSSAQGDANIPLMLDGGVCSYGTHGDQPNPNLCALQVFGAQRFCFCEMGAAQTPEPTPGLPGSWFLGEPGGSCAATCESVSKTCNAEIFEAALPVSEEGVSSIAGELGKQCDSFQAGSSLPVVLEDICFFGKSDLDIAPILCDFEVEGGERFCFCSDEGATLPPVPTTLPVEDEAWFLGEAGASCSETCASVSRSCLPEAFASALPGTAGEFAAVATTIGLSCRNLNSDANLPIIWDDTCYFGTSSSDVPEVLCPFAIPDGQRLCLCSGEASAPTGPPIPTQPGQITAAPPGPEGSWFLGQMGTSCDATCQSVSRECVPGDFDAARPTSEAEVSNLASMFGITCSEFQGNSNIPIIIRDICYFGDAGQPVSPAFCPFSIPSGQRLCFCSGEGGQPPQPPVTPLPTPPPAVDGEWFYGQLGASCEETCQSESRECIPADFDAMLPTTEADVSGLASLFGIACSEFQGESNIPIVIQGICYYGDTGQALSPALCPFSIPSGRRLCFCSGSSATIAPLPVEDREWFLGEVGDTCAETCQAVSRGCDPASFAASLPSSASEIAAIAASTGTLCPAFDGSSNLPLLTEGRCFYGAPEATLLPNICNVGFPSSQLFCFCPADGMPPGPVQPGQWFLGEAGGSCDQTCQSVSRSCEADAFVSVLPETDQDLAAVTASAGITCPNTEMDSNLPILIGDTCFFGVEGDDPTSIVCPQAVPGAQRLCFCSGSGGSAPIVPPPIVPTGAPAPAGEWVLSEAGSSCAGTCGAASLDCVPEDFVSVFPSTELEITGIASGLGATCEEFERDANLPILYGGTCYYGAPSSAEPSSILCPFAAPGLQRFCFCSSRGSGAEQPGVTTGPGKPGATAGPVQPAGGPWFISGREAESCTETCESVSGICDPNSFAPMLPATEAGISAIADSAGASCSSFEGPNNLPVVLGDTCYYGASVVGTNPLLCSFAITGGMRLCYCLPGGSGFSPRSSPLSSSAASKAMASEVVETEPDALPELPSEEWVLSERGATCREACEALSWECDSSVFSASVPSSQLELQEVAAATGASCRIFQGGSIHPVMIRDICYFGGNEVAEIDNICDASLGPARRFCLCVGAPEDAAPEPATANEARLAAAGGSSFSLAKEGESCTATCEVRGAACDDSAFAGSLPQTEERARAVAESLGLQCSDFLSANVPMKLQGRCFFPSEEVTATEDALCSGSIPGAQRICFCS</sequence>
<name>A0A061R5E5_9CHLO</name>
<protein>
    <submittedName>
        <fullName evidence="2">Uncharacterized protein</fullName>
    </submittedName>
</protein>
<reference evidence="2" key="1">
    <citation type="submission" date="2014-05" db="EMBL/GenBank/DDBJ databases">
        <title>The transcriptome of the halophilic microalga Tetraselmis sp. GSL018 isolated from the Great Salt Lake, Utah.</title>
        <authorList>
            <person name="Jinkerson R.E."/>
            <person name="D'Adamo S."/>
            <person name="Posewitz M.C."/>
        </authorList>
    </citation>
    <scope>NUCLEOTIDE SEQUENCE</scope>
    <source>
        <strain evidence="2">GSL018</strain>
    </source>
</reference>
<gene>
    <name evidence="2" type="ORF">TSPGSL018_14747</name>
</gene>
<evidence type="ECO:0000313" key="2">
    <source>
        <dbReference type="EMBL" id="JAC65989.1"/>
    </source>
</evidence>
<feature type="compositionally biased region" description="Low complexity" evidence="1">
    <location>
        <begin position="64"/>
        <end position="73"/>
    </location>
</feature>
<evidence type="ECO:0000256" key="1">
    <source>
        <dbReference type="SAM" id="MobiDB-lite"/>
    </source>
</evidence>
<dbReference type="EMBL" id="GBEZ01020701">
    <property type="protein sequence ID" value="JAC65989.1"/>
    <property type="molecule type" value="Transcribed_RNA"/>
</dbReference>
<feature type="region of interest" description="Disordered" evidence="1">
    <location>
        <begin position="64"/>
        <end position="92"/>
    </location>
</feature>